<proteinExistence type="predicted"/>
<protein>
    <submittedName>
        <fullName evidence="1">Uncharacterized protein</fullName>
    </submittedName>
</protein>
<gene>
    <name evidence="1" type="ORF">ROV92_11610</name>
</gene>
<dbReference type="EMBL" id="JAVSKO010000004">
    <property type="protein sequence ID" value="MDT3468632.1"/>
    <property type="molecule type" value="Genomic_DNA"/>
</dbReference>
<organism evidence="1 2">
    <name type="scientific">Stenotrophomonas maltophilia</name>
    <name type="common">Pseudomonas maltophilia</name>
    <name type="synonym">Xanthomonas maltophilia</name>
    <dbReference type="NCBI Taxonomy" id="40324"/>
    <lineage>
        <taxon>Bacteria</taxon>
        <taxon>Pseudomonadati</taxon>
        <taxon>Pseudomonadota</taxon>
        <taxon>Gammaproteobacteria</taxon>
        <taxon>Lysobacterales</taxon>
        <taxon>Lysobacteraceae</taxon>
        <taxon>Stenotrophomonas</taxon>
        <taxon>Stenotrophomonas maltophilia group</taxon>
    </lineage>
</organism>
<accession>A0AAJ2JCK7</accession>
<evidence type="ECO:0000313" key="2">
    <source>
        <dbReference type="Proteomes" id="UP001251948"/>
    </source>
</evidence>
<reference evidence="1" key="1">
    <citation type="submission" date="2023-07" db="EMBL/GenBank/DDBJ databases">
        <title>Comparative genomics of clinical Stenotrophomonas maltophilia isolates reveals regions of diversity which correlate with colonization and persistence in vivo.</title>
        <authorList>
            <person name="Mcdaniel M.S."/>
            <person name="Swords W.E."/>
            <person name="Sumpter N.A."/>
            <person name="Lindgren N.R."/>
            <person name="Billiot C.E."/>
        </authorList>
    </citation>
    <scope>NUCLEOTIDE SEQUENCE</scope>
    <source>
        <strain evidence="1">Ism4</strain>
    </source>
</reference>
<sequence>MNDLANIVAEARRLDIVHPANQEPVGMVVTLLPDSHSQVKAAGRKAINDPINHRGKALCVDRWLGVAAGADLPRGEPEFNPQALQQLLKELPWLGEQIDVALTDRAEFFRRPGETDG</sequence>
<name>A0AAJ2JCK7_STEMA</name>
<dbReference type="AlphaFoldDB" id="A0AAJ2JCK7"/>
<dbReference type="Proteomes" id="UP001251948">
    <property type="component" value="Unassembled WGS sequence"/>
</dbReference>
<comment type="caution">
    <text evidence="1">The sequence shown here is derived from an EMBL/GenBank/DDBJ whole genome shotgun (WGS) entry which is preliminary data.</text>
</comment>
<dbReference type="RefSeq" id="WP_312562301.1">
    <property type="nucleotide sequence ID" value="NZ_JAVSKO010000004.1"/>
</dbReference>
<evidence type="ECO:0000313" key="1">
    <source>
        <dbReference type="EMBL" id="MDT3468632.1"/>
    </source>
</evidence>